<keyword evidence="1 2" id="KW-0690">Ribosome biogenesis</keyword>
<evidence type="ECO:0000256" key="2">
    <source>
        <dbReference type="HAMAP-Rule" id="MF_00003"/>
    </source>
</evidence>
<gene>
    <name evidence="2" type="primary">rbfA</name>
    <name evidence="4" type="ORF">KT71_08009</name>
</gene>
<feature type="region of interest" description="Disordered" evidence="3">
    <location>
        <begin position="122"/>
        <end position="145"/>
    </location>
</feature>
<dbReference type="STRING" id="314285.KT71_08009"/>
<evidence type="ECO:0000256" key="1">
    <source>
        <dbReference type="ARBA" id="ARBA00022517"/>
    </source>
</evidence>
<dbReference type="GO" id="GO:0030490">
    <property type="term" value="P:maturation of SSU-rRNA"/>
    <property type="evidence" value="ECO:0007669"/>
    <property type="project" value="UniProtKB-UniRule"/>
</dbReference>
<evidence type="ECO:0000313" key="5">
    <source>
        <dbReference type="Proteomes" id="UP000019205"/>
    </source>
</evidence>
<comment type="subunit">
    <text evidence="2">Monomer. Binds 30S ribosomal subunits, but not 50S ribosomal subunits or 70S ribosomes.</text>
</comment>
<accession>A4A9Z1</accession>
<dbReference type="RefSeq" id="WP_008294029.1">
    <property type="nucleotide sequence ID" value="NZ_CM002299.1"/>
</dbReference>
<dbReference type="HAMAP" id="MF_00003">
    <property type="entry name" value="RbfA"/>
    <property type="match status" value="1"/>
</dbReference>
<keyword evidence="5" id="KW-1185">Reference proteome</keyword>
<sequence length="145" mass="15999">MAKEFSRTERVGDYLRRELALIIQREVRDPRLGMVSITAVDVSRDISHARVHFTLLGSDTAEEAKPCTDVLNNAAGFLRSALARDASMRSVPKLRFVFDSSVGRGRDLEALIHRARTADDRRYADLPDPVDAADESDTSGPSGVN</sequence>
<comment type="similarity">
    <text evidence="2">Belongs to the RbfA family.</text>
</comment>
<dbReference type="InterPro" id="IPR000238">
    <property type="entry name" value="RbfA"/>
</dbReference>
<dbReference type="AlphaFoldDB" id="A4A9Z1"/>
<name>A4A9Z1_9GAMM</name>
<organism evidence="4 5">
    <name type="scientific">Congregibacter litoralis KT71</name>
    <dbReference type="NCBI Taxonomy" id="314285"/>
    <lineage>
        <taxon>Bacteria</taxon>
        <taxon>Pseudomonadati</taxon>
        <taxon>Pseudomonadota</taxon>
        <taxon>Gammaproteobacteria</taxon>
        <taxon>Cellvibrionales</taxon>
        <taxon>Halieaceae</taxon>
        <taxon>Congregibacter</taxon>
    </lineage>
</organism>
<dbReference type="OrthoDB" id="307788at2"/>
<dbReference type="Gene3D" id="3.30.300.20">
    <property type="match status" value="1"/>
</dbReference>
<proteinExistence type="inferred from homology"/>
<dbReference type="InterPro" id="IPR023799">
    <property type="entry name" value="RbfA_dom_sf"/>
</dbReference>
<keyword evidence="2" id="KW-0963">Cytoplasm</keyword>
<dbReference type="InterPro" id="IPR015946">
    <property type="entry name" value="KH_dom-like_a/b"/>
</dbReference>
<evidence type="ECO:0000256" key="3">
    <source>
        <dbReference type="SAM" id="MobiDB-lite"/>
    </source>
</evidence>
<dbReference type="HOGENOM" id="CLU_089475_5_0_6"/>
<reference evidence="4 5" key="1">
    <citation type="journal article" date="2007" name="Proc. Natl. Acad. Sci. U.S.A.">
        <title>Characterization of a marine gammaproteobacterium capable of aerobic anoxygenic photosynthesis.</title>
        <authorList>
            <person name="Fuchs B.M."/>
            <person name="Spring S."/>
            <person name="Teeling H."/>
            <person name="Quast C."/>
            <person name="Wulf J."/>
            <person name="Schattenhofer M."/>
            <person name="Yan S."/>
            <person name="Ferriera S."/>
            <person name="Johnson J."/>
            <person name="Glockner F.O."/>
            <person name="Amann R."/>
        </authorList>
    </citation>
    <scope>NUCLEOTIDE SEQUENCE [LARGE SCALE GENOMIC DNA]</scope>
    <source>
        <strain evidence="4">KT71</strain>
    </source>
</reference>
<dbReference type="NCBIfam" id="TIGR00082">
    <property type="entry name" value="rbfA"/>
    <property type="match status" value="1"/>
</dbReference>
<dbReference type="GO" id="GO:0043024">
    <property type="term" value="F:ribosomal small subunit binding"/>
    <property type="evidence" value="ECO:0007669"/>
    <property type="project" value="TreeGrafter"/>
</dbReference>
<dbReference type="Proteomes" id="UP000019205">
    <property type="component" value="Chromosome"/>
</dbReference>
<dbReference type="eggNOG" id="COG0858">
    <property type="taxonomic scope" value="Bacteria"/>
</dbReference>
<evidence type="ECO:0000313" key="4">
    <source>
        <dbReference type="EMBL" id="EAQ97308.1"/>
    </source>
</evidence>
<comment type="function">
    <text evidence="2">One of several proteins that assist in the late maturation steps of the functional core of the 30S ribosomal subunit. Associates with free 30S ribosomal subunits (but not with 30S subunits that are part of 70S ribosomes or polysomes). Required for efficient processing of 16S rRNA. May interact with the 5'-terminal helix region of 16S rRNA.</text>
</comment>
<dbReference type="SUPFAM" id="SSF89919">
    <property type="entry name" value="Ribosome-binding factor A, RbfA"/>
    <property type="match status" value="1"/>
</dbReference>
<dbReference type="PROSITE" id="PS01319">
    <property type="entry name" value="RBFA"/>
    <property type="match status" value="1"/>
</dbReference>
<comment type="subcellular location">
    <subcellularLocation>
        <location evidence="2">Cytoplasm</location>
    </subcellularLocation>
</comment>
<reference evidence="4 5" key="2">
    <citation type="journal article" date="2009" name="PLoS ONE">
        <title>The photosynthetic apparatus and its regulation in the aerobic gammaproteobacterium Congregibacter litoralis gen. nov., sp. nov.</title>
        <authorList>
            <person name="Spring S."/>
            <person name="Lunsdorf H."/>
            <person name="Fuchs B.M."/>
            <person name="Tindall B.J."/>
        </authorList>
    </citation>
    <scope>NUCLEOTIDE SEQUENCE [LARGE SCALE GENOMIC DNA]</scope>
    <source>
        <strain evidence="4">KT71</strain>
    </source>
</reference>
<dbReference type="PANTHER" id="PTHR33515:SF1">
    <property type="entry name" value="RIBOSOME-BINDING FACTOR A, CHLOROPLASTIC-RELATED"/>
    <property type="match status" value="1"/>
</dbReference>
<dbReference type="PANTHER" id="PTHR33515">
    <property type="entry name" value="RIBOSOME-BINDING FACTOR A, CHLOROPLASTIC-RELATED"/>
    <property type="match status" value="1"/>
</dbReference>
<dbReference type="GO" id="GO:0005829">
    <property type="term" value="C:cytosol"/>
    <property type="evidence" value="ECO:0007669"/>
    <property type="project" value="TreeGrafter"/>
</dbReference>
<dbReference type="Pfam" id="PF02033">
    <property type="entry name" value="RBFA"/>
    <property type="match status" value="1"/>
</dbReference>
<dbReference type="InterPro" id="IPR020053">
    <property type="entry name" value="Ribosome-bd_factorA_CS"/>
</dbReference>
<dbReference type="EMBL" id="AAOA02000004">
    <property type="protein sequence ID" value="EAQ97308.1"/>
    <property type="molecule type" value="Genomic_DNA"/>
</dbReference>
<protein>
    <recommendedName>
        <fullName evidence="2">Ribosome-binding factor A</fullName>
    </recommendedName>
</protein>
<comment type="caution">
    <text evidence="4">The sequence shown here is derived from an EMBL/GenBank/DDBJ whole genome shotgun (WGS) entry which is preliminary data.</text>
</comment>